<gene>
    <name evidence="3" type="ORF">AC625_08250</name>
</gene>
<dbReference type="SUPFAM" id="SSF47413">
    <property type="entry name" value="lambda repressor-like DNA-binding domains"/>
    <property type="match status" value="1"/>
</dbReference>
<dbReference type="PANTHER" id="PTHR46558">
    <property type="entry name" value="TRACRIPTIONAL REGULATORY PROTEIN-RELATED-RELATED"/>
    <property type="match status" value="1"/>
</dbReference>
<protein>
    <recommendedName>
        <fullName evidence="2">HTH cro/C1-type domain-containing protein</fullName>
    </recommendedName>
</protein>
<dbReference type="GO" id="GO:0003677">
    <property type="term" value="F:DNA binding"/>
    <property type="evidence" value="ECO:0007669"/>
    <property type="project" value="UniProtKB-KW"/>
</dbReference>
<dbReference type="Proteomes" id="UP000037146">
    <property type="component" value="Unassembled WGS sequence"/>
</dbReference>
<proteinExistence type="predicted"/>
<name>A0A0K9GSF1_9BACI</name>
<evidence type="ECO:0000313" key="4">
    <source>
        <dbReference type="Proteomes" id="UP000037146"/>
    </source>
</evidence>
<dbReference type="PROSITE" id="PS50943">
    <property type="entry name" value="HTH_CROC1"/>
    <property type="match status" value="1"/>
</dbReference>
<comment type="caution">
    <text evidence="3">The sequence shown here is derived from an EMBL/GenBank/DDBJ whole genome shotgun (WGS) entry which is preliminary data.</text>
</comment>
<dbReference type="STRING" id="1679170.AC625_08250"/>
<keyword evidence="4" id="KW-1185">Reference proteome</keyword>
<dbReference type="Pfam" id="PF01381">
    <property type="entry name" value="HTH_3"/>
    <property type="match status" value="1"/>
</dbReference>
<sequence length="137" mass="15950">MSNLTPKILENLREKKGWTKTEVARRLGMKTVSTYANWEYGIRTPDKDMLAKISKLYGITTDYLITGIDKDFSPPSTDDELDSLKEINAMIKEFGIEQLGFFDVEKWKNLSAEDLDEIRRHFEWVAQKAKERNEEGK</sequence>
<evidence type="ECO:0000256" key="1">
    <source>
        <dbReference type="ARBA" id="ARBA00023125"/>
    </source>
</evidence>
<dbReference type="SMART" id="SM00530">
    <property type="entry name" value="HTH_XRE"/>
    <property type="match status" value="1"/>
</dbReference>
<dbReference type="EMBL" id="LFZW01000001">
    <property type="protein sequence ID" value="KMY49536.1"/>
    <property type="molecule type" value="Genomic_DNA"/>
</dbReference>
<keyword evidence="1" id="KW-0238">DNA-binding</keyword>
<reference evidence="4" key="1">
    <citation type="submission" date="2015-07" db="EMBL/GenBank/DDBJ databases">
        <title>Genome sequencing project for genomic taxonomy and phylogenomics of Bacillus-like bacteria.</title>
        <authorList>
            <person name="Liu B."/>
            <person name="Wang J."/>
            <person name="Zhu Y."/>
            <person name="Liu G."/>
            <person name="Chen Q."/>
            <person name="Chen Z."/>
            <person name="Lan J."/>
            <person name="Che J."/>
            <person name="Ge C."/>
            <person name="Shi H."/>
            <person name="Pan Z."/>
            <person name="Liu X."/>
        </authorList>
    </citation>
    <scope>NUCLEOTIDE SEQUENCE [LARGE SCALE GENOMIC DNA]</scope>
    <source>
        <strain evidence="4">FJAT-27997</strain>
    </source>
</reference>
<dbReference type="RefSeq" id="WP_053178030.1">
    <property type="nucleotide sequence ID" value="NZ_LFZW01000001.1"/>
</dbReference>
<dbReference type="InterPro" id="IPR010982">
    <property type="entry name" value="Lambda_DNA-bd_dom_sf"/>
</dbReference>
<dbReference type="PANTHER" id="PTHR46558:SF11">
    <property type="entry name" value="HTH-TYPE TRANSCRIPTIONAL REGULATOR XRE"/>
    <property type="match status" value="1"/>
</dbReference>
<evidence type="ECO:0000313" key="3">
    <source>
        <dbReference type="EMBL" id="KMY49536.1"/>
    </source>
</evidence>
<dbReference type="AlphaFoldDB" id="A0A0K9GSF1"/>
<organism evidence="3 4">
    <name type="scientific">Peribacillus loiseleuriae</name>
    <dbReference type="NCBI Taxonomy" id="1679170"/>
    <lineage>
        <taxon>Bacteria</taxon>
        <taxon>Bacillati</taxon>
        <taxon>Bacillota</taxon>
        <taxon>Bacilli</taxon>
        <taxon>Bacillales</taxon>
        <taxon>Bacillaceae</taxon>
        <taxon>Peribacillus</taxon>
    </lineage>
</organism>
<feature type="domain" description="HTH cro/C1-type" evidence="2">
    <location>
        <begin position="9"/>
        <end position="64"/>
    </location>
</feature>
<dbReference type="CDD" id="cd00093">
    <property type="entry name" value="HTH_XRE"/>
    <property type="match status" value="1"/>
</dbReference>
<dbReference type="InterPro" id="IPR001387">
    <property type="entry name" value="Cro/C1-type_HTH"/>
</dbReference>
<dbReference type="PATRIC" id="fig|1679170.3.peg.1764"/>
<dbReference type="OrthoDB" id="72638at2"/>
<evidence type="ECO:0000259" key="2">
    <source>
        <dbReference type="PROSITE" id="PS50943"/>
    </source>
</evidence>
<dbReference type="Gene3D" id="1.10.260.40">
    <property type="entry name" value="lambda repressor-like DNA-binding domains"/>
    <property type="match status" value="1"/>
</dbReference>
<accession>A0A0K9GSF1</accession>